<feature type="transmembrane region" description="Helical" evidence="1">
    <location>
        <begin position="238"/>
        <end position="254"/>
    </location>
</feature>
<feature type="transmembrane region" description="Helical" evidence="1">
    <location>
        <begin position="69"/>
        <end position="90"/>
    </location>
</feature>
<feature type="transmembrane region" description="Helical" evidence="1">
    <location>
        <begin position="111"/>
        <end position="137"/>
    </location>
</feature>
<evidence type="ECO:0000313" key="2">
    <source>
        <dbReference type="EMBL" id="ATZ16919.1"/>
    </source>
</evidence>
<reference evidence="2 3" key="1">
    <citation type="submission" date="2017-11" db="EMBL/GenBank/DDBJ databases">
        <title>Genome sequence of Entomoplasma luminosum PIMN-1 (ATCC 49195).</title>
        <authorList>
            <person name="Lo W.-S."/>
            <person name="Gasparich G.E."/>
            <person name="Kuo C.-H."/>
        </authorList>
    </citation>
    <scope>NUCLEOTIDE SEQUENCE [LARGE SCALE GENOMIC DNA]</scope>
    <source>
        <strain evidence="2 3">PIMN-1</strain>
    </source>
</reference>
<keyword evidence="1" id="KW-0472">Membrane</keyword>
<evidence type="ECO:0000256" key="1">
    <source>
        <dbReference type="SAM" id="Phobius"/>
    </source>
</evidence>
<evidence type="ECO:0000313" key="3">
    <source>
        <dbReference type="Proteomes" id="UP000232063"/>
    </source>
</evidence>
<keyword evidence="3" id="KW-1185">Reference proteome</keyword>
<organism evidence="2 3">
    <name type="scientific">Williamsoniiplasma luminosum</name>
    <dbReference type="NCBI Taxonomy" id="214888"/>
    <lineage>
        <taxon>Bacteria</taxon>
        <taxon>Bacillati</taxon>
        <taxon>Mycoplasmatota</taxon>
        <taxon>Mollicutes</taxon>
        <taxon>Entomoplasmatales</taxon>
        <taxon>Williamsoniiplasma</taxon>
    </lineage>
</organism>
<accession>A0A2K8NSZ7</accession>
<keyword evidence="1" id="KW-1133">Transmembrane helix</keyword>
<dbReference type="AlphaFoldDB" id="A0A2K8NSZ7"/>
<proteinExistence type="predicted"/>
<feature type="transmembrane region" description="Helical" evidence="1">
    <location>
        <begin position="39"/>
        <end position="57"/>
    </location>
</feature>
<dbReference type="Proteomes" id="UP000232063">
    <property type="component" value="Chromosome"/>
</dbReference>
<dbReference type="EMBL" id="CP024963">
    <property type="protein sequence ID" value="ATZ16919.1"/>
    <property type="molecule type" value="Genomic_DNA"/>
</dbReference>
<feature type="transmembrane region" description="Helical" evidence="1">
    <location>
        <begin position="275"/>
        <end position="294"/>
    </location>
</feature>
<feature type="transmembrane region" description="Helical" evidence="1">
    <location>
        <begin position="165"/>
        <end position="191"/>
    </location>
</feature>
<dbReference type="KEGG" id="elj:ELUMI_v1c01940"/>
<sequence>MLAKKFKLHTNHDLVFTKDSFQKTFFLFFSFIIKNPKTYILFLIFPFFPLLIMLFIWTVAIDANIYPPMLINFLALNIVLCAFFTIPILLNWKNSIILKRIKINGVSKFHFILVLYLIFIPLFMISVLFNMLIFFILTKLGIHVLQSFLSPIIDFVNVSLGNFTAYTLIISFFILVMFAMFLFSILLIVIFKMNKNSYIRLTLFGFLLFTLIFSDIIVNSQMSSQWEWMVIIGYFSPGRYFMWFALFINSYANIDPLGMTQIIDYVSGQASFPKMWIPSLISIILLSISTPISFKLFNWR</sequence>
<gene>
    <name evidence="2" type="ORF">ELUMI_v1c01940</name>
</gene>
<name>A0A2K8NSZ7_9MOLU</name>
<keyword evidence="1" id="KW-0812">Transmembrane</keyword>
<protein>
    <submittedName>
        <fullName evidence="2">Uncharacterized protein</fullName>
    </submittedName>
</protein>
<feature type="transmembrane region" description="Helical" evidence="1">
    <location>
        <begin position="198"/>
        <end position="218"/>
    </location>
</feature>